<dbReference type="Proteomes" id="UP001501444">
    <property type="component" value="Unassembled WGS sequence"/>
</dbReference>
<name>A0ABP5VA51_9ACTN</name>
<evidence type="ECO:0000256" key="1">
    <source>
        <dbReference type="SAM" id="MobiDB-lite"/>
    </source>
</evidence>
<feature type="region of interest" description="Disordered" evidence="1">
    <location>
        <begin position="159"/>
        <end position="195"/>
    </location>
</feature>
<proteinExistence type="predicted"/>
<reference evidence="3" key="1">
    <citation type="journal article" date="2019" name="Int. J. Syst. Evol. Microbiol.">
        <title>The Global Catalogue of Microorganisms (GCM) 10K type strain sequencing project: providing services to taxonomists for standard genome sequencing and annotation.</title>
        <authorList>
            <consortium name="The Broad Institute Genomics Platform"/>
            <consortium name="The Broad Institute Genome Sequencing Center for Infectious Disease"/>
            <person name="Wu L."/>
            <person name="Ma J."/>
        </authorList>
    </citation>
    <scope>NUCLEOTIDE SEQUENCE [LARGE SCALE GENOMIC DNA]</scope>
    <source>
        <strain evidence="3">JCM 3272</strain>
    </source>
</reference>
<accession>A0ABP5VA51</accession>
<evidence type="ECO:0000313" key="3">
    <source>
        <dbReference type="Proteomes" id="UP001501444"/>
    </source>
</evidence>
<protein>
    <submittedName>
        <fullName evidence="2">Uncharacterized protein</fullName>
    </submittedName>
</protein>
<organism evidence="2 3">
    <name type="scientific">Dactylosporangium salmoneum</name>
    <dbReference type="NCBI Taxonomy" id="53361"/>
    <lineage>
        <taxon>Bacteria</taxon>
        <taxon>Bacillati</taxon>
        <taxon>Actinomycetota</taxon>
        <taxon>Actinomycetes</taxon>
        <taxon>Micromonosporales</taxon>
        <taxon>Micromonosporaceae</taxon>
        <taxon>Dactylosporangium</taxon>
    </lineage>
</organism>
<gene>
    <name evidence="2" type="ORF">GCM10010170_111520</name>
</gene>
<sequence length="195" mass="21163">MTGQAARFRDPTSAYSLYDLALHPIDVVCPQCAARARVVGAPGDDRPSTTRARRLVCAACGHTATWSPRSGSSWWGAAVDPFFRQPLALTTAVRGHLLWAYNREHLLLLAQFVAAGLRERGAHGGCSMSMIETLPAWLKSARNRDDVLAAVARLAAGLDDPGKARRPASTADLRRRGAHEHRYHPAENPPPDARA</sequence>
<dbReference type="EMBL" id="BAAARV010000144">
    <property type="protein sequence ID" value="GAA2396054.1"/>
    <property type="molecule type" value="Genomic_DNA"/>
</dbReference>
<dbReference type="RefSeq" id="WP_344620942.1">
    <property type="nucleotide sequence ID" value="NZ_BAAARV010000144.1"/>
</dbReference>
<keyword evidence="3" id="KW-1185">Reference proteome</keyword>
<comment type="caution">
    <text evidence="2">The sequence shown here is derived from an EMBL/GenBank/DDBJ whole genome shotgun (WGS) entry which is preliminary data.</text>
</comment>
<evidence type="ECO:0000313" key="2">
    <source>
        <dbReference type="EMBL" id="GAA2396054.1"/>
    </source>
</evidence>